<evidence type="ECO:0000313" key="4">
    <source>
        <dbReference type="Proteomes" id="UP000076574"/>
    </source>
</evidence>
<proteinExistence type="predicted"/>
<reference evidence="3 4" key="2">
    <citation type="submission" date="2016-03" db="EMBL/GenBank/DDBJ databases">
        <title>Microsymbionts genomes from the relict species Vavilovia formosa (Stev.) Fed.</title>
        <authorList>
            <person name="Kopat V."/>
            <person name="Chirak E."/>
            <person name="Kimeklis A."/>
            <person name="Andronov E."/>
        </authorList>
    </citation>
    <scope>NUCLEOTIDE SEQUENCE [LARGE SCALE GENOMIC DNA]</scope>
    <source>
        <strain evidence="3 4">Vaf07</strain>
    </source>
</reference>
<dbReference type="STRING" id="943830.A4A58_03615"/>
<evidence type="ECO:0000313" key="2">
    <source>
        <dbReference type="EMBL" id="AMH39546.1"/>
    </source>
</evidence>
<dbReference type="AlphaFoldDB" id="A0A120MG60"/>
<dbReference type="Proteomes" id="UP000076574">
    <property type="component" value="Unassembled WGS sequence"/>
</dbReference>
<feature type="region of interest" description="Disordered" evidence="1">
    <location>
        <begin position="1"/>
        <end position="41"/>
    </location>
</feature>
<dbReference type="EMBL" id="KT955714">
    <property type="protein sequence ID" value="AMH39546.1"/>
    <property type="molecule type" value="Genomic_DNA"/>
</dbReference>
<evidence type="ECO:0000313" key="3">
    <source>
        <dbReference type="EMBL" id="KZD25512.1"/>
    </source>
</evidence>
<dbReference type="EMBL" id="LVYV01000001">
    <property type="protein sequence ID" value="KZD25512.1"/>
    <property type="molecule type" value="Genomic_DNA"/>
</dbReference>
<gene>
    <name evidence="3" type="ORF">A4A58_03615</name>
    <name evidence="2" type="ORF">PROKKA_00735</name>
</gene>
<sequence length="319" mass="36473">MGKTPPTDYEGHEPDGEPYTWPAPEDEGAQPDYEPDHSDPNAEQELLDHYLAYDKEPSADEFDPMAMPAWSWFMVLAWIAWRNPSDVRKCCDEYRANCWRYSIKASFVPRNDTTSPLRRRFPPSGQVDRHVFQADAPMNGRILTVMETATAARLVVTVKSADALLKNALVEGRLTAIGAESGLGCPVEIEAFKWTHIEVNEKGELYYRKTAGQFAYNEVRFMRADLMKLWPANSRPATVTVEPDRGGRPQEFKWDEMKEVAREMVRLKGLPGKGNTYFPSKSQFAEAIKVEFARRFDQHPEDSTVRGRSTKWLKEFAEN</sequence>
<accession>A0A120MG60</accession>
<keyword evidence="4" id="KW-1185">Reference proteome</keyword>
<organism evidence="2">
    <name type="scientific">Tardiphaga robiniae</name>
    <dbReference type="NCBI Taxonomy" id="943830"/>
    <lineage>
        <taxon>Bacteria</taxon>
        <taxon>Pseudomonadati</taxon>
        <taxon>Pseudomonadota</taxon>
        <taxon>Alphaproteobacteria</taxon>
        <taxon>Hyphomicrobiales</taxon>
        <taxon>Nitrobacteraceae</taxon>
        <taxon>Tardiphaga</taxon>
    </lineage>
</organism>
<protein>
    <submittedName>
        <fullName evidence="2">Uncharacterized protein</fullName>
    </submittedName>
</protein>
<evidence type="ECO:0000256" key="1">
    <source>
        <dbReference type="SAM" id="MobiDB-lite"/>
    </source>
</evidence>
<name>A0A120MG60_9BRAD</name>
<reference evidence="2" key="1">
    <citation type="submission" date="2015-10" db="EMBL/GenBank/DDBJ databases">
        <title>Evolution marks in rhizobial microsymbionts genomes from the relict species Vavilovia formosa (Stev.) Fed.</title>
        <authorList>
            <person name="Kopat V."/>
        </authorList>
    </citation>
    <scope>NUCLEOTIDE SEQUENCE</scope>
    <source>
        <strain evidence="2">Vaf-07</strain>
    </source>
</reference>